<evidence type="ECO:0000256" key="2">
    <source>
        <dbReference type="ARBA" id="ARBA00009776"/>
    </source>
</evidence>
<comment type="caution">
    <text evidence="10">The sequence shown here is derived from an EMBL/GenBank/DDBJ whole genome shotgun (WGS) entry which is preliminary data.</text>
</comment>
<keyword evidence="4" id="KW-0808">Transferase</keyword>
<sequence length="268" mass="30879">MTSEKHRGLFIVLEGGDRTGKTTQRDFLAQFFSDQLKLQTEKISFPDRNEEKTGKILDDYLKKKLSDMTDDKVHTLYSDNRWYRKDYIENLLNSGVNLICDRYAYSGVAYTAAKRRIQIPQIEQQDKPLEGDARLSALLEPDYGLPAPDVVILFELDANEAMKRKEVGQEEIYEKTEFQREVCRVFPQLCKLTTGREPIPFNQLFPEIDQDQKSFTSSYQLSSMFLNAAPLWISIDASESKDMIKEKMEKIALSLIAGLKDSPIKIIQ</sequence>
<dbReference type="GO" id="GO:0005739">
    <property type="term" value="C:mitochondrion"/>
    <property type="evidence" value="ECO:0007669"/>
    <property type="project" value="TreeGrafter"/>
</dbReference>
<dbReference type="EMBL" id="SNRW01001493">
    <property type="protein sequence ID" value="KAA6396184.1"/>
    <property type="molecule type" value="Genomic_DNA"/>
</dbReference>
<dbReference type="GO" id="GO:0006233">
    <property type="term" value="P:dTDP biosynthetic process"/>
    <property type="evidence" value="ECO:0007669"/>
    <property type="project" value="InterPro"/>
</dbReference>
<dbReference type="GO" id="GO:0005524">
    <property type="term" value="F:ATP binding"/>
    <property type="evidence" value="ECO:0007669"/>
    <property type="project" value="UniProtKB-KW"/>
</dbReference>
<evidence type="ECO:0000256" key="3">
    <source>
        <dbReference type="ARBA" id="ARBA00012980"/>
    </source>
</evidence>
<evidence type="ECO:0000256" key="1">
    <source>
        <dbReference type="ARBA" id="ARBA00004992"/>
    </source>
</evidence>
<protein>
    <recommendedName>
        <fullName evidence="3">dTMP kinase</fullName>
        <ecNumber evidence="3">2.7.4.9</ecNumber>
    </recommendedName>
</protein>
<keyword evidence="7 10" id="KW-0418">Kinase</keyword>
<dbReference type="EC" id="2.7.4.9" evidence="3"/>
<evidence type="ECO:0000256" key="7">
    <source>
        <dbReference type="ARBA" id="ARBA00022777"/>
    </source>
</evidence>
<feature type="domain" description="Thymidylate kinase-like" evidence="9">
    <location>
        <begin position="13"/>
        <end position="191"/>
    </location>
</feature>
<comment type="pathway">
    <text evidence="1">Pyrimidine metabolism; dTTP biosynthesis.</text>
</comment>
<evidence type="ECO:0000256" key="8">
    <source>
        <dbReference type="ARBA" id="ARBA00022840"/>
    </source>
</evidence>
<dbReference type="Gene3D" id="3.40.50.300">
    <property type="entry name" value="P-loop containing nucleotide triphosphate hydrolases"/>
    <property type="match status" value="1"/>
</dbReference>
<dbReference type="InterPro" id="IPR039430">
    <property type="entry name" value="Thymidylate_kin-like_dom"/>
</dbReference>
<evidence type="ECO:0000256" key="6">
    <source>
        <dbReference type="ARBA" id="ARBA00022741"/>
    </source>
</evidence>
<evidence type="ECO:0000259" key="9">
    <source>
        <dbReference type="Pfam" id="PF02223"/>
    </source>
</evidence>
<dbReference type="GO" id="GO:0005634">
    <property type="term" value="C:nucleus"/>
    <property type="evidence" value="ECO:0007669"/>
    <property type="project" value="TreeGrafter"/>
</dbReference>
<dbReference type="PANTHER" id="PTHR10344:SF1">
    <property type="entry name" value="THYMIDYLATE KINASE"/>
    <property type="match status" value="1"/>
</dbReference>
<dbReference type="InterPro" id="IPR018094">
    <property type="entry name" value="Thymidylate_kinase"/>
</dbReference>
<dbReference type="GO" id="GO:0004798">
    <property type="term" value="F:dTMP kinase activity"/>
    <property type="evidence" value="ECO:0007669"/>
    <property type="project" value="UniProtKB-EC"/>
</dbReference>
<keyword evidence="6" id="KW-0547">Nucleotide-binding</keyword>
<evidence type="ECO:0000256" key="5">
    <source>
        <dbReference type="ARBA" id="ARBA00022727"/>
    </source>
</evidence>
<dbReference type="SUPFAM" id="SSF52540">
    <property type="entry name" value="P-loop containing nucleoside triphosphate hydrolases"/>
    <property type="match status" value="1"/>
</dbReference>
<dbReference type="OrthoDB" id="425602at2759"/>
<dbReference type="Proteomes" id="UP000324800">
    <property type="component" value="Unassembled WGS sequence"/>
</dbReference>
<dbReference type="GO" id="GO:0006227">
    <property type="term" value="P:dUDP biosynthetic process"/>
    <property type="evidence" value="ECO:0007669"/>
    <property type="project" value="TreeGrafter"/>
</dbReference>
<dbReference type="GO" id="GO:0005829">
    <property type="term" value="C:cytosol"/>
    <property type="evidence" value="ECO:0007669"/>
    <property type="project" value="TreeGrafter"/>
</dbReference>
<dbReference type="PANTHER" id="PTHR10344">
    <property type="entry name" value="THYMIDYLATE KINASE"/>
    <property type="match status" value="1"/>
</dbReference>
<reference evidence="10 11" key="1">
    <citation type="submission" date="2019-03" db="EMBL/GenBank/DDBJ databases">
        <title>Single cell metagenomics reveals metabolic interactions within the superorganism composed of flagellate Streblomastix strix and complex community of Bacteroidetes bacteria on its surface.</title>
        <authorList>
            <person name="Treitli S.C."/>
            <person name="Kolisko M."/>
            <person name="Husnik F."/>
            <person name="Keeling P."/>
            <person name="Hampl V."/>
        </authorList>
    </citation>
    <scope>NUCLEOTIDE SEQUENCE [LARGE SCALE GENOMIC DNA]</scope>
    <source>
        <strain evidence="10">ST1C</strain>
    </source>
</reference>
<dbReference type="PROSITE" id="PS01331">
    <property type="entry name" value="THYMIDYLATE_KINASE"/>
    <property type="match status" value="1"/>
</dbReference>
<dbReference type="GO" id="GO:0006235">
    <property type="term" value="P:dTTP biosynthetic process"/>
    <property type="evidence" value="ECO:0007669"/>
    <property type="project" value="TreeGrafter"/>
</dbReference>
<organism evidence="10 11">
    <name type="scientific">Streblomastix strix</name>
    <dbReference type="NCBI Taxonomy" id="222440"/>
    <lineage>
        <taxon>Eukaryota</taxon>
        <taxon>Metamonada</taxon>
        <taxon>Preaxostyla</taxon>
        <taxon>Oxymonadida</taxon>
        <taxon>Streblomastigidae</taxon>
        <taxon>Streblomastix</taxon>
    </lineage>
</organism>
<evidence type="ECO:0000313" key="10">
    <source>
        <dbReference type="EMBL" id="KAA6396184.1"/>
    </source>
</evidence>
<dbReference type="GO" id="GO:0004550">
    <property type="term" value="F:nucleoside diphosphate kinase activity"/>
    <property type="evidence" value="ECO:0007669"/>
    <property type="project" value="TreeGrafter"/>
</dbReference>
<name>A0A5J4WMG9_9EUKA</name>
<dbReference type="Pfam" id="PF02223">
    <property type="entry name" value="Thymidylate_kin"/>
    <property type="match status" value="1"/>
</dbReference>
<evidence type="ECO:0000313" key="11">
    <source>
        <dbReference type="Proteomes" id="UP000324800"/>
    </source>
</evidence>
<dbReference type="NCBIfam" id="TIGR00041">
    <property type="entry name" value="DTMP_kinase"/>
    <property type="match status" value="1"/>
</dbReference>
<dbReference type="InterPro" id="IPR027417">
    <property type="entry name" value="P-loop_NTPase"/>
</dbReference>
<proteinExistence type="inferred from homology"/>
<keyword evidence="5" id="KW-0545">Nucleotide biosynthesis</keyword>
<comment type="similarity">
    <text evidence="2">Belongs to the thymidylate kinase family.</text>
</comment>
<keyword evidence="8" id="KW-0067">ATP-binding</keyword>
<dbReference type="HAMAP" id="MF_00165">
    <property type="entry name" value="Thymidylate_kinase"/>
    <property type="match status" value="1"/>
</dbReference>
<evidence type="ECO:0000256" key="4">
    <source>
        <dbReference type="ARBA" id="ARBA00022679"/>
    </source>
</evidence>
<gene>
    <name evidence="10" type="ORF">EZS28_008289</name>
</gene>
<dbReference type="AlphaFoldDB" id="A0A5J4WMG9"/>
<accession>A0A5J4WMG9</accession>
<dbReference type="InterPro" id="IPR018095">
    <property type="entry name" value="Thymidylate_kin_CS"/>
</dbReference>